<dbReference type="GO" id="GO:0009295">
    <property type="term" value="C:nucleoid"/>
    <property type="evidence" value="ECO:0007669"/>
    <property type="project" value="UniProtKB-SubCell"/>
</dbReference>
<evidence type="ECO:0000256" key="3">
    <source>
        <dbReference type="ARBA" id="ARBA00022737"/>
    </source>
</evidence>
<accession>A0AAN0NHE8</accession>
<dbReference type="GO" id="GO:0005737">
    <property type="term" value="C:cytoplasm"/>
    <property type="evidence" value="ECO:0007669"/>
    <property type="project" value="UniProtKB-UniRule"/>
</dbReference>
<feature type="domain" description="SpoVT-AbrB" evidence="8">
    <location>
        <begin position="92"/>
        <end position="136"/>
    </location>
</feature>
<dbReference type="KEGG" id="yag:AABB28_02090"/>
<evidence type="ECO:0000256" key="6">
    <source>
        <dbReference type="ARBA" id="ARBA00023163"/>
    </source>
</evidence>
<keyword evidence="9" id="KW-0131">Cell cycle</keyword>
<dbReference type="PANTHER" id="PTHR34701">
    <property type="entry name" value="TRANSCRIPTIONAL REGULATOR MRAZ"/>
    <property type="match status" value="1"/>
</dbReference>
<dbReference type="EMBL" id="CP151762">
    <property type="protein sequence ID" value="WZU64125.1"/>
    <property type="molecule type" value="Genomic_DNA"/>
</dbReference>
<dbReference type="InterPro" id="IPR035644">
    <property type="entry name" value="MraZ_C"/>
</dbReference>
<dbReference type="CDD" id="cd16321">
    <property type="entry name" value="MraZ_C"/>
    <property type="match status" value="1"/>
</dbReference>
<dbReference type="PANTHER" id="PTHR34701:SF1">
    <property type="entry name" value="TRANSCRIPTIONAL REGULATOR MRAZ"/>
    <property type="match status" value="1"/>
</dbReference>
<dbReference type="InterPro" id="IPR035642">
    <property type="entry name" value="MraZ_N"/>
</dbReference>
<dbReference type="GO" id="GO:0000976">
    <property type="term" value="F:transcription cis-regulatory region binding"/>
    <property type="evidence" value="ECO:0007669"/>
    <property type="project" value="TreeGrafter"/>
</dbReference>
<evidence type="ECO:0000313" key="10">
    <source>
        <dbReference type="Proteomes" id="UP001451782"/>
    </source>
</evidence>
<comment type="subcellular location">
    <subcellularLocation>
        <location evidence="7">Cytoplasm</location>
        <location evidence="7">Nucleoid</location>
    </subcellularLocation>
</comment>
<dbReference type="InterPro" id="IPR020603">
    <property type="entry name" value="MraZ_dom"/>
</dbReference>
<keyword evidence="6 7" id="KW-0804">Transcription</keyword>
<keyword evidence="4 7" id="KW-0805">Transcription regulation</keyword>
<evidence type="ECO:0000256" key="5">
    <source>
        <dbReference type="ARBA" id="ARBA00023125"/>
    </source>
</evidence>
<dbReference type="PROSITE" id="PS51740">
    <property type="entry name" value="SPOVT_ABRB"/>
    <property type="match status" value="2"/>
</dbReference>
<keyword evidence="10" id="KW-1185">Reference proteome</keyword>
<evidence type="ECO:0000256" key="4">
    <source>
        <dbReference type="ARBA" id="ARBA00023015"/>
    </source>
</evidence>
<gene>
    <name evidence="7" type="primary">mraZ</name>
    <name evidence="9" type="ORF">AABB28_02090</name>
</gene>
<dbReference type="InterPro" id="IPR003444">
    <property type="entry name" value="MraZ"/>
</dbReference>
<dbReference type="SUPFAM" id="SSF89447">
    <property type="entry name" value="AbrB/MazE/MraZ-like"/>
    <property type="match status" value="1"/>
</dbReference>
<evidence type="ECO:0000256" key="7">
    <source>
        <dbReference type="HAMAP-Rule" id="MF_01008"/>
    </source>
</evidence>
<dbReference type="GO" id="GO:0003700">
    <property type="term" value="F:DNA-binding transcription factor activity"/>
    <property type="evidence" value="ECO:0007669"/>
    <property type="project" value="UniProtKB-UniRule"/>
</dbReference>
<dbReference type="AlphaFoldDB" id="A0AAN0NHE8"/>
<name>A0AAN0NHE8_9RHOB</name>
<dbReference type="GO" id="GO:2000143">
    <property type="term" value="P:negative regulation of DNA-templated transcription initiation"/>
    <property type="evidence" value="ECO:0007669"/>
    <property type="project" value="TreeGrafter"/>
</dbReference>
<dbReference type="InterPro" id="IPR037914">
    <property type="entry name" value="SpoVT-AbrB_sf"/>
</dbReference>
<evidence type="ECO:0000256" key="1">
    <source>
        <dbReference type="ARBA" id="ARBA00013860"/>
    </source>
</evidence>
<dbReference type="InterPro" id="IPR038619">
    <property type="entry name" value="MraZ_sf"/>
</dbReference>
<protein>
    <recommendedName>
        <fullName evidence="1 7">Transcriptional regulator MraZ</fullName>
    </recommendedName>
</protein>
<evidence type="ECO:0000313" key="9">
    <source>
        <dbReference type="EMBL" id="WZU64125.1"/>
    </source>
</evidence>
<reference evidence="9 10" key="1">
    <citation type="submission" date="2024-04" db="EMBL/GenBank/DDBJ databases">
        <title>Phylogenomic analyses of a clade within the roseobacter group suggest taxonomic reassignments of species of the genera Aestuariivita, Citreicella, Loktanella, Nautella, Pelagibaca, Ruegeria, Thalassobius, Thiobacimonas and Tropicibacter, and the proposal o.</title>
        <authorList>
            <person name="Jeon C.O."/>
        </authorList>
    </citation>
    <scope>NUCLEOTIDE SEQUENCE [LARGE SCALE GENOMIC DNA]</scope>
    <source>
        <strain evidence="9 10">G8-12</strain>
    </source>
</reference>
<keyword evidence="5 7" id="KW-0238">DNA-binding</keyword>
<comment type="subunit">
    <text evidence="7">Forms oligomers.</text>
</comment>
<keyword evidence="2 7" id="KW-0963">Cytoplasm</keyword>
<dbReference type="InterPro" id="IPR007159">
    <property type="entry name" value="SpoVT-AbrB_dom"/>
</dbReference>
<dbReference type="HAMAP" id="MF_01008">
    <property type="entry name" value="MraZ"/>
    <property type="match status" value="1"/>
</dbReference>
<comment type="similarity">
    <text evidence="7">Belongs to the MraZ family.</text>
</comment>
<keyword evidence="9" id="KW-0132">Cell division</keyword>
<keyword evidence="3" id="KW-0677">Repeat</keyword>
<sequence>MVLSFTGTHTQKVDGKGRMSIPADFRRVLEAGDPEWTPGLFPRMYLLYGDHLKNNLQGYTVDEFNALAAQIKALPRGSARKHKLSLLILGQSIKLDIDKDGRTVMPLKQREKLGLSEGEMTFVGLGDYFEIWKADVFGKVSETVTGWLDEQGDEFDPLILLDE</sequence>
<dbReference type="Pfam" id="PF02381">
    <property type="entry name" value="MraZ"/>
    <property type="match status" value="2"/>
</dbReference>
<feature type="domain" description="SpoVT-AbrB" evidence="8">
    <location>
        <begin position="8"/>
        <end position="51"/>
    </location>
</feature>
<evidence type="ECO:0000256" key="2">
    <source>
        <dbReference type="ARBA" id="ARBA00022490"/>
    </source>
</evidence>
<dbReference type="RefSeq" id="WP_342070492.1">
    <property type="nucleotide sequence ID" value="NZ_CP151762.1"/>
</dbReference>
<evidence type="ECO:0000259" key="8">
    <source>
        <dbReference type="PROSITE" id="PS51740"/>
    </source>
</evidence>
<dbReference type="Gene3D" id="3.40.1550.20">
    <property type="entry name" value="Transcriptional regulator MraZ domain"/>
    <property type="match status" value="1"/>
</dbReference>
<proteinExistence type="inferred from homology"/>
<dbReference type="Proteomes" id="UP001451782">
    <property type="component" value="Chromosome"/>
</dbReference>
<dbReference type="GO" id="GO:0051301">
    <property type="term" value="P:cell division"/>
    <property type="evidence" value="ECO:0007669"/>
    <property type="project" value="UniProtKB-KW"/>
</dbReference>
<organism evidence="9 10">
    <name type="scientific">Yoonia algicola</name>
    <dbReference type="NCBI Taxonomy" id="3137368"/>
    <lineage>
        <taxon>Bacteria</taxon>
        <taxon>Pseudomonadati</taxon>
        <taxon>Pseudomonadota</taxon>
        <taxon>Alphaproteobacteria</taxon>
        <taxon>Rhodobacterales</taxon>
        <taxon>Paracoccaceae</taxon>
        <taxon>Yoonia</taxon>
    </lineage>
</organism>
<dbReference type="CDD" id="cd16320">
    <property type="entry name" value="MraZ_N"/>
    <property type="match status" value="1"/>
</dbReference>